<dbReference type="Pfam" id="PF19290">
    <property type="entry name" value="PmbA_TldD_2nd"/>
    <property type="match status" value="1"/>
</dbReference>
<evidence type="ECO:0000313" key="5">
    <source>
        <dbReference type="EMBL" id="MCR2834212.1"/>
    </source>
</evidence>
<evidence type="ECO:0000259" key="3">
    <source>
        <dbReference type="Pfam" id="PF19289"/>
    </source>
</evidence>
<evidence type="ECO:0000313" key="6">
    <source>
        <dbReference type="Proteomes" id="UP001206067"/>
    </source>
</evidence>
<feature type="domain" description="Metalloprotease TldD/E central" evidence="4">
    <location>
        <begin position="120"/>
        <end position="224"/>
    </location>
</feature>
<dbReference type="InterPro" id="IPR002510">
    <property type="entry name" value="Metalloprtase-TldD/E_N"/>
</dbReference>
<proteinExistence type="inferred from homology"/>
<dbReference type="InterPro" id="IPR036059">
    <property type="entry name" value="TldD/PmbA_sf"/>
</dbReference>
<name>A0ABT1XUU8_9SPHN</name>
<dbReference type="PANTHER" id="PTHR43421:SF1">
    <property type="entry name" value="METALLOPROTEASE PMBA"/>
    <property type="match status" value="1"/>
</dbReference>
<dbReference type="InterPro" id="IPR035068">
    <property type="entry name" value="TldD/PmbA_N"/>
</dbReference>
<accession>A0ABT1XUU8</accession>
<reference evidence="5 6" key="1">
    <citation type="submission" date="2022-08" db="EMBL/GenBank/DDBJ databases">
        <title>Polyphasic taxonomy analysis of Qipengyuania sp.RS5-5.</title>
        <authorList>
            <person name="Xamxidin M."/>
            <person name="Wu M."/>
        </authorList>
    </citation>
    <scope>NUCLEOTIDE SEQUENCE [LARGE SCALE GENOMIC DNA]</scope>
    <source>
        <strain evidence="5 6">RS5-5</strain>
    </source>
</reference>
<organism evidence="5 6">
    <name type="scientific">Parerythrobacter lacustris</name>
    <dbReference type="NCBI Taxonomy" id="2969984"/>
    <lineage>
        <taxon>Bacteria</taxon>
        <taxon>Pseudomonadati</taxon>
        <taxon>Pseudomonadota</taxon>
        <taxon>Alphaproteobacteria</taxon>
        <taxon>Sphingomonadales</taxon>
        <taxon>Erythrobacteraceae</taxon>
        <taxon>Parerythrobacter</taxon>
    </lineage>
</organism>
<protein>
    <submittedName>
        <fullName evidence="5">TldD/PmbA family protein</fullName>
    </submittedName>
</protein>
<comment type="similarity">
    <text evidence="1">Belongs to the peptidase U62 family.</text>
</comment>
<dbReference type="SUPFAM" id="SSF111283">
    <property type="entry name" value="Putative modulator of DNA gyrase, PmbA/TldD"/>
    <property type="match status" value="1"/>
</dbReference>
<dbReference type="Pfam" id="PF01523">
    <property type="entry name" value="PmbA_TldD_1st"/>
    <property type="match status" value="1"/>
</dbReference>
<dbReference type="InterPro" id="IPR047657">
    <property type="entry name" value="PmbA"/>
</dbReference>
<dbReference type="RefSeq" id="WP_257596015.1">
    <property type="nucleotide sequence ID" value="NZ_JANKHH010000005.1"/>
</dbReference>
<feature type="domain" description="Metalloprotease TldD/E N-terminal" evidence="2">
    <location>
        <begin position="26"/>
        <end position="90"/>
    </location>
</feature>
<dbReference type="EMBL" id="JANKHH010000005">
    <property type="protein sequence ID" value="MCR2834212.1"/>
    <property type="molecule type" value="Genomic_DNA"/>
</dbReference>
<dbReference type="InterPro" id="IPR045569">
    <property type="entry name" value="Metalloprtase-TldD/E_C"/>
</dbReference>
<evidence type="ECO:0000259" key="2">
    <source>
        <dbReference type="Pfam" id="PF01523"/>
    </source>
</evidence>
<sequence length="448" mass="46204">MITSEIAKDRAARLVELALRAGADAAEAVVSGSASETVGVRLGQLEDIERSEDEHAGVRVFIGRRSASTGGSDFSTAGLAEMAERAVAMARHATEDPYAMLVPREQLARGPFPDLDLVDPTESAPEALRERALETEDAARAVSGVTNSNGASAGCGNSVSALATSEGFAEAYGATSHFLSASMIAGEGGRMQRDYESKSARHRGDLPDCAAVGRTAGERAVARLDPVSMASGTFQVVFDPRVGGSLVGHLIGAMSGMSAARRSTFLLDRLDDAIFPAAIRLVEEPHRPRALRSRPFDGEGLATGPRVLVEGGRVTGWLANLASASQLGIAPTGHAVRGGMGAPGIATANVDLQPGALSPAQLIGEIADGVYVTELIGQGVKGVTGDYSRAAAGFRIRDGELAEAVAEFTIAGNLVAMFGALSAANDLERDRAINVPTLRVDGMTIAGG</sequence>
<dbReference type="Proteomes" id="UP001206067">
    <property type="component" value="Unassembled WGS sequence"/>
</dbReference>
<keyword evidence="6" id="KW-1185">Reference proteome</keyword>
<dbReference type="PANTHER" id="PTHR43421">
    <property type="entry name" value="METALLOPROTEASE PMBA"/>
    <property type="match status" value="1"/>
</dbReference>
<dbReference type="Gene3D" id="3.30.2290.10">
    <property type="entry name" value="PmbA/TldD superfamily"/>
    <property type="match status" value="1"/>
</dbReference>
<comment type="caution">
    <text evidence="5">The sequence shown here is derived from an EMBL/GenBank/DDBJ whole genome shotgun (WGS) entry which is preliminary data.</text>
</comment>
<gene>
    <name evidence="5" type="ORF">NSO95_09675</name>
</gene>
<dbReference type="Pfam" id="PF19289">
    <property type="entry name" value="PmbA_TldD_3rd"/>
    <property type="match status" value="1"/>
</dbReference>
<evidence type="ECO:0000256" key="1">
    <source>
        <dbReference type="ARBA" id="ARBA00005836"/>
    </source>
</evidence>
<feature type="domain" description="Metalloprotease TldD/E C-terminal" evidence="3">
    <location>
        <begin position="231"/>
        <end position="447"/>
    </location>
</feature>
<dbReference type="InterPro" id="IPR045570">
    <property type="entry name" value="Metalloprtase-TldD/E_cen_dom"/>
</dbReference>
<evidence type="ECO:0000259" key="4">
    <source>
        <dbReference type="Pfam" id="PF19290"/>
    </source>
</evidence>